<organism evidence="3 4">
    <name type="scientific">Xanthoceras sorbifolium</name>
    <dbReference type="NCBI Taxonomy" id="99658"/>
    <lineage>
        <taxon>Eukaryota</taxon>
        <taxon>Viridiplantae</taxon>
        <taxon>Streptophyta</taxon>
        <taxon>Embryophyta</taxon>
        <taxon>Tracheophyta</taxon>
        <taxon>Spermatophyta</taxon>
        <taxon>Magnoliopsida</taxon>
        <taxon>eudicotyledons</taxon>
        <taxon>Gunneridae</taxon>
        <taxon>Pentapetalae</taxon>
        <taxon>rosids</taxon>
        <taxon>malvids</taxon>
        <taxon>Sapindales</taxon>
        <taxon>Sapindaceae</taxon>
        <taxon>Xanthoceroideae</taxon>
        <taxon>Xanthoceras</taxon>
    </lineage>
</organism>
<evidence type="ECO:0000313" key="4">
    <source>
        <dbReference type="Proteomes" id="UP000827721"/>
    </source>
</evidence>
<dbReference type="PANTHER" id="PTHR36721">
    <property type="entry name" value="PROLINE-RICH FAMILY PROTEIN"/>
    <property type="match status" value="1"/>
</dbReference>
<keyword evidence="2" id="KW-0472">Membrane</keyword>
<feature type="compositionally biased region" description="Pro residues" evidence="1">
    <location>
        <begin position="66"/>
        <end position="78"/>
    </location>
</feature>
<sequence length="154" mass="16187">MFKEAAEAFKGKLLFVYVDMKFKLIVTGLSLEFGITGDAPRSLLFPLCSPQPAGPAPSPQDHNGPKLPPKSPPPPSFSPLPSANSYPPPEWAAAPPPPGEARKKSAMSGGQKAGIAVGVLAGAAVIGLGGMVYKKRRSNIRRAHFGQAARRSFL</sequence>
<evidence type="ECO:0000313" key="3">
    <source>
        <dbReference type="EMBL" id="KAH7547908.1"/>
    </source>
</evidence>
<keyword evidence="2" id="KW-0812">Transmembrane</keyword>
<dbReference type="EMBL" id="JAFEMO010000014">
    <property type="protein sequence ID" value="KAH7547908.1"/>
    <property type="molecule type" value="Genomic_DNA"/>
</dbReference>
<gene>
    <name evidence="3" type="ORF">JRO89_XS14G0036500</name>
</gene>
<feature type="compositionally biased region" description="Pro residues" evidence="1">
    <location>
        <begin position="86"/>
        <end position="99"/>
    </location>
</feature>
<comment type="caution">
    <text evidence="3">The sequence shown here is derived from an EMBL/GenBank/DDBJ whole genome shotgun (WGS) entry which is preliminary data.</text>
</comment>
<reference evidence="3 4" key="1">
    <citation type="submission" date="2021-02" db="EMBL/GenBank/DDBJ databases">
        <title>Plant Genome Project.</title>
        <authorList>
            <person name="Zhang R.-G."/>
        </authorList>
    </citation>
    <scope>NUCLEOTIDE SEQUENCE [LARGE SCALE GENOMIC DNA]</scope>
    <source>
        <tissue evidence="3">Leaves</tissue>
    </source>
</reference>
<feature type="transmembrane region" description="Helical" evidence="2">
    <location>
        <begin position="113"/>
        <end position="133"/>
    </location>
</feature>
<evidence type="ECO:0000256" key="1">
    <source>
        <dbReference type="SAM" id="MobiDB-lite"/>
    </source>
</evidence>
<dbReference type="Proteomes" id="UP000827721">
    <property type="component" value="Unassembled WGS sequence"/>
</dbReference>
<name>A0ABQ8H3M4_9ROSI</name>
<keyword evidence="4" id="KW-1185">Reference proteome</keyword>
<proteinExistence type="predicted"/>
<dbReference type="PANTHER" id="PTHR36721:SF17">
    <property type="entry name" value="PROTEIN, PUTATIVE-RELATED"/>
    <property type="match status" value="1"/>
</dbReference>
<accession>A0ABQ8H3M4</accession>
<evidence type="ECO:0000256" key="2">
    <source>
        <dbReference type="SAM" id="Phobius"/>
    </source>
</evidence>
<protein>
    <submittedName>
        <fullName evidence="3">Uncharacterized protein</fullName>
    </submittedName>
</protein>
<keyword evidence="2" id="KW-1133">Transmembrane helix</keyword>
<feature type="region of interest" description="Disordered" evidence="1">
    <location>
        <begin position="46"/>
        <end position="108"/>
    </location>
</feature>